<keyword evidence="1" id="KW-1133">Transmembrane helix</keyword>
<dbReference type="AlphaFoldDB" id="N8Y739"/>
<dbReference type="HOGENOM" id="CLU_186547_0_0_6"/>
<dbReference type="EMBL" id="APPJ01000010">
    <property type="protein sequence ID" value="ENV17104.1"/>
    <property type="molecule type" value="Genomic_DNA"/>
</dbReference>
<evidence type="ECO:0000256" key="1">
    <source>
        <dbReference type="SAM" id="Phobius"/>
    </source>
</evidence>
<reference evidence="2 3" key="1">
    <citation type="submission" date="2013-02" db="EMBL/GenBank/DDBJ databases">
        <title>The Genome Sequence of Acinetobacter guillouiae NIPH 991.</title>
        <authorList>
            <consortium name="The Broad Institute Genome Sequencing Platform"/>
            <consortium name="The Broad Institute Genome Sequencing Center for Infectious Disease"/>
            <person name="Cerqueira G."/>
            <person name="Feldgarden M."/>
            <person name="Courvalin P."/>
            <person name="Perichon B."/>
            <person name="Grillot-Courvalin C."/>
            <person name="Clermont D."/>
            <person name="Rocha E."/>
            <person name="Yoon E.-J."/>
            <person name="Nemec A."/>
            <person name="Walker B."/>
            <person name="Young S.K."/>
            <person name="Zeng Q."/>
            <person name="Gargeya S."/>
            <person name="Fitzgerald M."/>
            <person name="Haas B."/>
            <person name="Abouelleil A."/>
            <person name="Alvarado L."/>
            <person name="Arachchi H.M."/>
            <person name="Berlin A.M."/>
            <person name="Chapman S.B."/>
            <person name="Dewar J."/>
            <person name="Goldberg J."/>
            <person name="Griggs A."/>
            <person name="Gujja S."/>
            <person name="Hansen M."/>
            <person name="Howarth C."/>
            <person name="Imamovic A."/>
            <person name="Larimer J."/>
            <person name="McCowan C."/>
            <person name="Murphy C."/>
            <person name="Neiman D."/>
            <person name="Pearson M."/>
            <person name="Priest M."/>
            <person name="Roberts A."/>
            <person name="Saif S."/>
            <person name="Shea T."/>
            <person name="Sisk P."/>
            <person name="Sykes S."/>
            <person name="Wortman J."/>
            <person name="Nusbaum C."/>
            <person name="Birren B."/>
        </authorList>
    </citation>
    <scope>NUCLEOTIDE SEQUENCE [LARGE SCALE GENOMIC DNA]</scope>
    <source>
        <strain evidence="2 3">NIPH 991</strain>
    </source>
</reference>
<dbReference type="eggNOG" id="ENOG503185M">
    <property type="taxonomic scope" value="Bacteria"/>
</dbReference>
<sequence length="74" mass="8733">MSVLALLACTSFYSALYLIYFYFAQQPRPLFLVLAVILFVFAYRITPAVYQRERQTFNRTLNHGNWLTLPLYTC</sequence>
<organism evidence="2 3">
    <name type="scientific">Acinetobacter guillouiae NIPH 991</name>
    <dbReference type="NCBI Taxonomy" id="1217656"/>
    <lineage>
        <taxon>Bacteria</taxon>
        <taxon>Pseudomonadati</taxon>
        <taxon>Pseudomonadota</taxon>
        <taxon>Gammaproteobacteria</taxon>
        <taxon>Moraxellales</taxon>
        <taxon>Moraxellaceae</taxon>
        <taxon>Acinetobacter</taxon>
    </lineage>
</organism>
<name>N8Y739_ACIGI</name>
<dbReference type="Proteomes" id="UP000013148">
    <property type="component" value="Unassembled WGS sequence"/>
</dbReference>
<comment type="caution">
    <text evidence="2">The sequence shown here is derived from an EMBL/GenBank/DDBJ whole genome shotgun (WGS) entry which is preliminary data.</text>
</comment>
<keyword evidence="1" id="KW-0812">Transmembrane</keyword>
<feature type="transmembrane region" description="Helical" evidence="1">
    <location>
        <begin position="30"/>
        <end position="50"/>
    </location>
</feature>
<evidence type="ECO:0000313" key="2">
    <source>
        <dbReference type="EMBL" id="ENV17104.1"/>
    </source>
</evidence>
<accession>N8Y739</accession>
<proteinExistence type="predicted"/>
<evidence type="ECO:0000313" key="3">
    <source>
        <dbReference type="Proteomes" id="UP000013148"/>
    </source>
</evidence>
<keyword evidence="3" id="KW-1185">Reference proteome</keyword>
<gene>
    <name evidence="2" type="ORF">F964_01801</name>
</gene>
<keyword evidence="1" id="KW-0472">Membrane</keyword>
<protein>
    <submittedName>
        <fullName evidence="2">Uncharacterized protein</fullName>
    </submittedName>
</protein>